<accession>A0ACC1S5T1</accession>
<proteinExistence type="predicted"/>
<protein>
    <submittedName>
        <fullName evidence="1">Uncharacterized protein</fullName>
    </submittedName>
</protein>
<evidence type="ECO:0000313" key="2">
    <source>
        <dbReference type="Proteomes" id="UP001148629"/>
    </source>
</evidence>
<keyword evidence="2" id="KW-1185">Reference proteome</keyword>
<evidence type="ECO:0000313" key="1">
    <source>
        <dbReference type="EMBL" id="KAJ3532557.1"/>
    </source>
</evidence>
<gene>
    <name evidence="1" type="ORF">NM208_g8389</name>
</gene>
<reference evidence="1" key="1">
    <citation type="submission" date="2022-08" db="EMBL/GenBank/DDBJ databases">
        <title>Genome Sequence of Fusarium decemcellulare.</title>
        <authorList>
            <person name="Buettner E."/>
        </authorList>
    </citation>
    <scope>NUCLEOTIDE SEQUENCE</scope>
    <source>
        <strain evidence="1">Babe19</strain>
    </source>
</reference>
<organism evidence="1 2">
    <name type="scientific">Fusarium decemcellulare</name>
    <dbReference type="NCBI Taxonomy" id="57161"/>
    <lineage>
        <taxon>Eukaryota</taxon>
        <taxon>Fungi</taxon>
        <taxon>Dikarya</taxon>
        <taxon>Ascomycota</taxon>
        <taxon>Pezizomycotina</taxon>
        <taxon>Sordariomycetes</taxon>
        <taxon>Hypocreomycetidae</taxon>
        <taxon>Hypocreales</taxon>
        <taxon>Nectriaceae</taxon>
        <taxon>Fusarium</taxon>
        <taxon>Fusarium decemcellulare species complex</taxon>
    </lineage>
</organism>
<dbReference type="EMBL" id="JANRMS010000948">
    <property type="protein sequence ID" value="KAJ3532557.1"/>
    <property type="molecule type" value="Genomic_DNA"/>
</dbReference>
<dbReference type="Proteomes" id="UP001148629">
    <property type="component" value="Unassembled WGS sequence"/>
</dbReference>
<name>A0ACC1S5T1_9HYPO</name>
<sequence>MGVLSRILLLSGISFCAAKPLNSQNPSATASTSPDFIANAIIPTTSGQIGINPVDVPLKEDYTASIGVDTEYLTELVKDGKTTTDWIGTATDFGLVTYTTIGYDNKPVETHMPRGFLVARHEDGQIEITLSKRMKSELNEIDELVPKCDDGDKDCLLKRPPQFLNHLVTRAVPMRSAHVLARDLGDASDNNVFTLVAGGALMAFGASESVGVAASEAIAALAAVSEVGVLLAAASVAVGAMAVMAVLWGLGGGFSEEWKLKTKPLTFDFPEGELTIKCPDLPLACVGDRCKGGPGSFCTKEWPGCPCDSSSQTSSDPFLWSFTGDGVQKAVNEFTAGKVVDSDAKCYAGDNSEYTVDMDKDTWTLDKFCETKPFLRNRFDETWTGSELGISGFDEWKFTFQLGVNGDNACEGYVCDDVVDKFKTCTEDDAATFDWGKLSMDCGTLTYKIDDGETEDNNANKQTLRWHDQSCFVSDEFGKHKDIYEDKDDSSTFGHWQRWESGAPYQFNIYWQDGCELDNGKTEQWALDPLDEGTNEDYPALLCEKTLKGNYKDCNNGGVGGSRMAGCLVYKFRVEDSGN</sequence>
<comment type="caution">
    <text evidence="1">The sequence shown here is derived from an EMBL/GenBank/DDBJ whole genome shotgun (WGS) entry which is preliminary data.</text>
</comment>